<proteinExistence type="predicted"/>
<dbReference type="VEuPathDB" id="FungiDB:CNE00345"/>
<dbReference type="GeneID" id="36392850"/>
<name>A0A0S2LIK0_CRYD1</name>
<gene>
    <name evidence="1" type="ordered locus">CNE00345</name>
</gene>
<dbReference type="Proteomes" id="UP000002149">
    <property type="component" value="Chromosome 5"/>
</dbReference>
<accession>A0A0S2LIK0</accession>
<dbReference type="RefSeq" id="XP_024514359.1">
    <property type="nucleotide sequence ID" value="XM_024658507.1"/>
</dbReference>
<evidence type="ECO:0000313" key="1">
    <source>
        <dbReference type="EMBL" id="ALO60548.1"/>
    </source>
</evidence>
<dbReference type="PaxDb" id="214684-A0A0S2LIK0"/>
<keyword evidence="2" id="KW-1185">Reference proteome</keyword>
<organism evidence="1 2">
    <name type="scientific">Cryptococcus deneoformans (strain JEC21 / ATCC MYA-565)</name>
    <name type="common">Cryptococcus neoformans var. neoformans serotype D</name>
    <dbReference type="NCBI Taxonomy" id="214684"/>
    <lineage>
        <taxon>Eukaryota</taxon>
        <taxon>Fungi</taxon>
        <taxon>Dikarya</taxon>
        <taxon>Basidiomycota</taxon>
        <taxon>Agaricomycotina</taxon>
        <taxon>Tremellomycetes</taxon>
        <taxon>Tremellales</taxon>
        <taxon>Cryptococcaceae</taxon>
        <taxon>Cryptococcus</taxon>
        <taxon>Cryptococcus neoformans species complex</taxon>
    </lineage>
</organism>
<dbReference type="AlphaFoldDB" id="A0A0S2LIK0"/>
<protein>
    <submittedName>
        <fullName evidence="1">Uncharacterized protein</fullName>
    </submittedName>
</protein>
<dbReference type="OrthoDB" id="6511194at2759"/>
<reference evidence="1 2" key="1">
    <citation type="journal article" date="2005" name="Science">
        <title>The genome of the basidiomycetous yeast and human pathogen Cryptococcus neoformans.</title>
        <authorList>
            <person name="Loftus B.J."/>
            <person name="Fung E."/>
            <person name="Roncaglia P."/>
            <person name="Rowley D."/>
            <person name="Amedeo P."/>
            <person name="Bruno D."/>
            <person name="Vamathevan J."/>
            <person name="Miranda M."/>
            <person name="Anderson I.J."/>
            <person name="Fraser J.A."/>
            <person name="Allen J.E."/>
            <person name="Bosdet I.E."/>
            <person name="Brent M.R."/>
            <person name="Chiu R."/>
            <person name="Doering T.L."/>
            <person name="Donlin M.J."/>
            <person name="D'Souza C.A."/>
            <person name="Fox D.S."/>
            <person name="Grinberg V."/>
            <person name="Fu J."/>
            <person name="Fukushima M."/>
            <person name="Haas B.J."/>
            <person name="Huang J.C."/>
            <person name="Janbon G."/>
            <person name="Jones S.J."/>
            <person name="Koo H.L."/>
            <person name="Krzywinski M.I."/>
            <person name="Kwon-Chung J.K."/>
            <person name="Lengeler K.B."/>
            <person name="Maiti R."/>
            <person name="Marra M.A."/>
            <person name="Marra R.E."/>
            <person name="Mathewson C.A."/>
            <person name="Mitchell T.G."/>
            <person name="Pertea M."/>
            <person name="Riggs F.R."/>
            <person name="Salzberg S.L."/>
            <person name="Schein J.E."/>
            <person name="Shvartsbeyn A."/>
            <person name="Shin H."/>
            <person name="Shumway M."/>
            <person name="Specht C.A."/>
            <person name="Suh B.B."/>
            <person name="Tenney A."/>
            <person name="Utterback T.R."/>
            <person name="Wickes B.L."/>
            <person name="Wortman J.R."/>
            <person name="Wye N.H."/>
            <person name="Kronstad J.W."/>
            <person name="Lodge J.K."/>
            <person name="Heitman J."/>
            <person name="Davis R.W."/>
            <person name="Fraser C.M."/>
            <person name="Hyman R.W."/>
        </authorList>
    </citation>
    <scope>NUCLEOTIDE SEQUENCE [LARGE SCALE GENOMIC DNA]</scope>
    <source>
        <strain evidence="2">JEC21 / ATCC MYA-565</strain>
    </source>
</reference>
<sequence length="147" mass="17112">MRGETTIKKPCQQRPWTHVMLLRPPNLYSAMLARMKTLHVLTLGRPKRMERGRQLPRQIRHWVDVIDYRTDGIRSKRSPVCAAEASQDCCLARRLSGQEDVRSQISMLEAAIACRGHLCIFLPKFRCELNPIEMRRDSNCCEDCFLK</sequence>
<evidence type="ECO:0000313" key="2">
    <source>
        <dbReference type="Proteomes" id="UP000002149"/>
    </source>
</evidence>
<dbReference type="InParanoid" id="A0A0S2LIK0"/>
<dbReference type="KEGG" id="cne:CNE00345"/>
<dbReference type="EMBL" id="AE017345">
    <property type="protein sequence ID" value="ALO60548.1"/>
    <property type="molecule type" value="Genomic_DNA"/>
</dbReference>